<reference evidence="3 5" key="2">
    <citation type="submission" date="2018-07" db="EMBL/GenBank/DDBJ databases">
        <title>Genomic and Epidemiologic Investigation of an Indolent Hospital Outbreak.</title>
        <authorList>
            <person name="Johnson R.C."/>
            <person name="Deming C."/>
            <person name="Conlan S."/>
            <person name="Zellmer C.J."/>
            <person name="Michelin A.V."/>
            <person name="Lee-Lin S."/>
            <person name="Thomas P.J."/>
            <person name="Park M."/>
            <person name="Weingarten R.A."/>
            <person name="Less J."/>
            <person name="Dekker J.P."/>
            <person name="Frank K.M."/>
            <person name="Musser K.A."/>
            <person name="Mcquiston J.R."/>
            <person name="Henderson D.K."/>
            <person name="Lau A.F."/>
            <person name="Palmore T.N."/>
            <person name="Segre J.A."/>
        </authorList>
    </citation>
    <scope>NUCLEOTIDE SEQUENCE [LARGE SCALE GENOMIC DNA]</scope>
    <source>
        <strain evidence="3 5">SK-NIH.Env6_1116</strain>
    </source>
</reference>
<organism evidence="2 4">
    <name type="scientific">Sphingobium yanoikuyae</name>
    <name type="common">Sphingomonas yanoikuyae</name>
    <dbReference type="NCBI Taxonomy" id="13690"/>
    <lineage>
        <taxon>Bacteria</taxon>
        <taxon>Pseudomonadati</taxon>
        <taxon>Pseudomonadota</taxon>
        <taxon>Alphaproteobacteria</taxon>
        <taxon>Sphingomonadales</taxon>
        <taxon>Sphingomonadaceae</taxon>
        <taxon>Sphingobium</taxon>
    </lineage>
</organism>
<reference evidence="2 4" key="1">
    <citation type="submission" date="2014-03" db="EMBL/GenBank/DDBJ databases">
        <title>Genome sequence of Sphingobium yanoikuyae B1.</title>
        <authorList>
            <person name="Gan H.M."/>
            <person name="Gan H.Y."/>
            <person name="Savka M.A."/>
        </authorList>
    </citation>
    <scope>NUCLEOTIDE SEQUENCE [LARGE SCALE GENOMIC DNA]</scope>
    <source>
        <strain evidence="2 4">B1</strain>
    </source>
</reference>
<accession>A0A084EIS6</accession>
<dbReference type="eggNOG" id="ENOG5031GIP">
    <property type="taxonomic scope" value="Bacteria"/>
</dbReference>
<evidence type="ECO:0000313" key="5">
    <source>
        <dbReference type="Proteomes" id="UP000287401"/>
    </source>
</evidence>
<proteinExistence type="predicted"/>
<sequence length="163" mass="17972">MPRWLILTATHILVLSVGFAGGIYLLPILTAPPSPTEVALQNSASEAVYFGRFARDLEGSDLLHWGTGEVRIAPDRIAHLGRLSPGPDYKLYLAPRFVETKAAFLEIKSSSVRLGDVKTFNGFILQVPRGVDVDDYSAVVIWCEAFDQFISAAEYRVPHQALK</sequence>
<gene>
    <name evidence="2" type="ORF">CP98_03042</name>
    <name evidence="3" type="ORF">DAH51_25785</name>
</gene>
<dbReference type="InterPro" id="IPR019545">
    <property type="entry name" value="DM13_domain"/>
</dbReference>
<dbReference type="Proteomes" id="UP000028534">
    <property type="component" value="Unassembled WGS sequence"/>
</dbReference>
<feature type="domain" description="DM13" evidence="1">
    <location>
        <begin position="51"/>
        <end position="156"/>
    </location>
</feature>
<dbReference type="PATRIC" id="fig|13690.10.peg.3119"/>
<dbReference type="RefSeq" id="WP_037520587.1">
    <property type="nucleotide sequence ID" value="NZ_JGVR01000019.1"/>
</dbReference>
<evidence type="ECO:0000259" key="1">
    <source>
        <dbReference type="PROSITE" id="PS51549"/>
    </source>
</evidence>
<dbReference type="EMBL" id="QRAL01000058">
    <property type="protein sequence ID" value="RSU46369.1"/>
    <property type="molecule type" value="Genomic_DNA"/>
</dbReference>
<evidence type="ECO:0000313" key="4">
    <source>
        <dbReference type="Proteomes" id="UP000028534"/>
    </source>
</evidence>
<dbReference type="Proteomes" id="UP000287401">
    <property type="component" value="Unassembled WGS sequence"/>
</dbReference>
<comment type="caution">
    <text evidence="2">The sequence shown here is derived from an EMBL/GenBank/DDBJ whole genome shotgun (WGS) entry which is preliminary data.</text>
</comment>
<dbReference type="PROSITE" id="PS51549">
    <property type="entry name" value="DM13"/>
    <property type="match status" value="1"/>
</dbReference>
<evidence type="ECO:0000313" key="3">
    <source>
        <dbReference type="EMBL" id="RSU46369.1"/>
    </source>
</evidence>
<dbReference type="Pfam" id="PF10517">
    <property type="entry name" value="DM13"/>
    <property type="match status" value="1"/>
</dbReference>
<dbReference type="AlphaFoldDB" id="A0A084EIS6"/>
<dbReference type="EMBL" id="JGVR01000019">
    <property type="protein sequence ID" value="KEZ17868.1"/>
    <property type="molecule type" value="Genomic_DNA"/>
</dbReference>
<protein>
    <submittedName>
        <fullName evidence="2">Electron transfer DM13</fullName>
    </submittedName>
</protein>
<evidence type="ECO:0000313" key="2">
    <source>
        <dbReference type="EMBL" id="KEZ17868.1"/>
    </source>
</evidence>
<name>A0A084EIS6_SPHYA</name>